<keyword evidence="1" id="KW-0472">Membrane</keyword>
<feature type="transmembrane region" description="Helical" evidence="1">
    <location>
        <begin position="186"/>
        <end position="206"/>
    </location>
</feature>
<proteinExistence type="predicted"/>
<dbReference type="Pfam" id="PF02517">
    <property type="entry name" value="Rce1-like"/>
    <property type="match status" value="1"/>
</dbReference>
<gene>
    <name evidence="3" type="ORF">IAA72_07535</name>
</gene>
<protein>
    <submittedName>
        <fullName evidence="3">CPBP family intramembrane metalloprotease</fullName>
    </submittedName>
</protein>
<keyword evidence="3" id="KW-0482">Metalloprotease</keyword>
<feature type="transmembrane region" description="Helical" evidence="1">
    <location>
        <begin position="250"/>
        <end position="268"/>
    </location>
</feature>
<comment type="caution">
    <text evidence="3">The sequence shown here is derived from an EMBL/GenBank/DDBJ whole genome shotgun (WGS) entry which is preliminary data.</text>
</comment>
<name>A0A9D9IBM0_9SPIO</name>
<dbReference type="Proteomes" id="UP000810292">
    <property type="component" value="Unassembled WGS sequence"/>
</dbReference>
<feature type="transmembrane region" description="Helical" evidence="1">
    <location>
        <begin position="115"/>
        <end position="134"/>
    </location>
</feature>
<organism evidence="3 4">
    <name type="scientific">Candidatus Ornithospirochaeta stercoravium</name>
    <dbReference type="NCBI Taxonomy" id="2840897"/>
    <lineage>
        <taxon>Bacteria</taxon>
        <taxon>Pseudomonadati</taxon>
        <taxon>Spirochaetota</taxon>
        <taxon>Spirochaetia</taxon>
        <taxon>Spirochaetales</taxon>
        <taxon>Spirochaetaceae</taxon>
        <taxon>Spirochaetaceae incertae sedis</taxon>
        <taxon>Candidatus Ornithospirochaeta</taxon>
    </lineage>
</organism>
<accession>A0A9D9IBM0</accession>
<evidence type="ECO:0000313" key="4">
    <source>
        <dbReference type="Proteomes" id="UP000810292"/>
    </source>
</evidence>
<evidence type="ECO:0000256" key="1">
    <source>
        <dbReference type="SAM" id="Phobius"/>
    </source>
</evidence>
<dbReference type="InterPro" id="IPR003675">
    <property type="entry name" value="Rce1/LyrA-like_dom"/>
</dbReference>
<dbReference type="EMBL" id="JADIMF010000122">
    <property type="protein sequence ID" value="MBO8469619.1"/>
    <property type="molecule type" value="Genomic_DNA"/>
</dbReference>
<feature type="transmembrane region" description="Helical" evidence="1">
    <location>
        <begin position="12"/>
        <end position="35"/>
    </location>
</feature>
<sequence length="279" mass="31453">MTEEKLNIRTRALAFMMLSLFVLFIIAPITVVLIMPESGSILLNYIMVNGPFIILFLFLFLLSEPIMHRPLKKIMEMEVPFRKNLFLSISMLSVAVYIVFSLIRHEATRINDTGWNTRLMLLLPVLIITPIQALSEEIVFRMLPYRIAFGDGKPCRLSATMPYILISSIVFMLPHLPNAEVRTASSFIPIIYYFLWGSGAALLSVLTDGFEAAAAMHITNNLYIALMVNYEGSSLPSASVFLTEMNPDSPMIIIETIALFAVLLIYSARKGYIRISSEK</sequence>
<dbReference type="GO" id="GO:0004175">
    <property type="term" value="F:endopeptidase activity"/>
    <property type="evidence" value="ECO:0007669"/>
    <property type="project" value="UniProtKB-ARBA"/>
</dbReference>
<feature type="transmembrane region" description="Helical" evidence="1">
    <location>
        <begin position="41"/>
        <end position="63"/>
    </location>
</feature>
<feature type="domain" description="CAAX prenyl protease 2/Lysostaphin resistance protein A-like" evidence="2">
    <location>
        <begin position="121"/>
        <end position="222"/>
    </location>
</feature>
<keyword evidence="3" id="KW-0645">Protease</keyword>
<feature type="transmembrane region" description="Helical" evidence="1">
    <location>
        <begin position="84"/>
        <end position="103"/>
    </location>
</feature>
<dbReference type="AlphaFoldDB" id="A0A9D9IBM0"/>
<keyword evidence="1" id="KW-0812">Transmembrane</keyword>
<feature type="transmembrane region" description="Helical" evidence="1">
    <location>
        <begin position="155"/>
        <end position="174"/>
    </location>
</feature>
<dbReference type="GO" id="GO:0080120">
    <property type="term" value="P:CAAX-box protein maturation"/>
    <property type="evidence" value="ECO:0007669"/>
    <property type="project" value="UniProtKB-ARBA"/>
</dbReference>
<evidence type="ECO:0000259" key="2">
    <source>
        <dbReference type="Pfam" id="PF02517"/>
    </source>
</evidence>
<feature type="transmembrane region" description="Helical" evidence="1">
    <location>
        <begin position="213"/>
        <end position="230"/>
    </location>
</feature>
<keyword evidence="3" id="KW-0378">Hydrolase</keyword>
<evidence type="ECO:0000313" key="3">
    <source>
        <dbReference type="EMBL" id="MBO8469619.1"/>
    </source>
</evidence>
<reference evidence="3" key="2">
    <citation type="journal article" date="2021" name="PeerJ">
        <title>Extensive microbial diversity within the chicken gut microbiome revealed by metagenomics and culture.</title>
        <authorList>
            <person name="Gilroy R."/>
            <person name="Ravi A."/>
            <person name="Getino M."/>
            <person name="Pursley I."/>
            <person name="Horton D.L."/>
            <person name="Alikhan N.F."/>
            <person name="Baker D."/>
            <person name="Gharbi K."/>
            <person name="Hall N."/>
            <person name="Watson M."/>
            <person name="Adriaenssens E.M."/>
            <person name="Foster-Nyarko E."/>
            <person name="Jarju S."/>
            <person name="Secka A."/>
            <person name="Antonio M."/>
            <person name="Oren A."/>
            <person name="Chaudhuri R.R."/>
            <person name="La Ragione R."/>
            <person name="Hildebrand F."/>
            <person name="Pallen M.J."/>
        </authorList>
    </citation>
    <scope>NUCLEOTIDE SEQUENCE</scope>
    <source>
        <strain evidence="3">14700</strain>
    </source>
</reference>
<reference evidence="3" key="1">
    <citation type="submission" date="2020-10" db="EMBL/GenBank/DDBJ databases">
        <authorList>
            <person name="Gilroy R."/>
        </authorList>
    </citation>
    <scope>NUCLEOTIDE SEQUENCE</scope>
    <source>
        <strain evidence="3">14700</strain>
    </source>
</reference>
<dbReference type="GO" id="GO:0008237">
    <property type="term" value="F:metallopeptidase activity"/>
    <property type="evidence" value="ECO:0007669"/>
    <property type="project" value="UniProtKB-KW"/>
</dbReference>
<keyword evidence="1" id="KW-1133">Transmembrane helix</keyword>